<dbReference type="Pfam" id="PF08640">
    <property type="entry name" value="U3_assoc_6"/>
    <property type="match status" value="1"/>
</dbReference>
<dbReference type="AlphaFoldDB" id="A0A1X0R2L0"/>
<evidence type="ECO:0008006" key="9">
    <source>
        <dbReference type="Google" id="ProtNLM"/>
    </source>
</evidence>
<dbReference type="OrthoDB" id="28112at2759"/>
<accession>A0A1X0R2L0</accession>
<keyword evidence="5" id="KW-0539">Nucleus</keyword>
<feature type="domain" description="U3 small nucleolar RNA-associated protein 6 homolog C-terminal" evidence="7">
    <location>
        <begin position="363"/>
        <end position="644"/>
    </location>
</feature>
<evidence type="ECO:0000256" key="1">
    <source>
        <dbReference type="ARBA" id="ARBA00004604"/>
    </source>
</evidence>
<dbReference type="SMART" id="SM00386">
    <property type="entry name" value="HAT"/>
    <property type="match status" value="6"/>
</dbReference>
<evidence type="ECO:0000256" key="2">
    <source>
        <dbReference type="ARBA" id="ARBA00010734"/>
    </source>
</evidence>
<dbReference type="Proteomes" id="UP000242414">
    <property type="component" value="Unassembled WGS sequence"/>
</dbReference>
<dbReference type="GO" id="GO:0032040">
    <property type="term" value="C:small-subunit processome"/>
    <property type="evidence" value="ECO:0007669"/>
    <property type="project" value="TreeGrafter"/>
</dbReference>
<reference evidence="8" key="1">
    <citation type="journal article" date="2016" name="Proc. Natl. Acad. Sci. U.S.A.">
        <title>Lipid metabolic changes in an early divergent fungus govern the establishment of a mutualistic symbiosis with endobacteria.</title>
        <authorList>
            <person name="Lastovetsky O.A."/>
            <person name="Gaspar M.L."/>
            <person name="Mondo S.J."/>
            <person name="LaButti K.M."/>
            <person name="Sandor L."/>
            <person name="Grigoriev I.V."/>
            <person name="Henry S.A."/>
            <person name="Pawlowska T.E."/>
        </authorList>
    </citation>
    <scope>NUCLEOTIDE SEQUENCE [LARGE SCALE GENOMIC DNA]</scope>
    <source>
        <strain evidence="8">ATCC 52814</strain>
    </source>
</reference>
<protein>
    <recommendedName>
        <fullName evidence="9">U3 small nucleolar RNA-associated protein 6</fullName>
    </recommendedName>
</protein>
<dbReference type="InterPro" id="IPR056907">
    <property type="entry name" value="UTP6_C"/>
</dbReference>
<evidence type="ECO:0000259" key="7">
    <source>
        <dbReference type="Pfam" id="PF24892"/>
    </source>
</evidence>
<feature type="domain" description="U3 small nucleolar RNA-associated protein 6 N-terminal" evidence="6">
    <location>
        <begin position="9"/>
        <end position="93"/>
    </location>
</feature>
<dbReference type="GO" id="GO:0034388">
    <property type="term" value="C:Pwp2p-containing subcomplex of 90S preribosome"/>
    <property type="evidence" value="ECO:0007669"/>
    <property type="project" value="TreeGrafter"/>
</dbReference>
<dbReference type="InterPro" id="IPR055347">
    <property type="entry name" value="UTP6_N"/>
</dbReference>
<dbReference type="InterPro" id="IPR003107">
    <property type="entry name" value="HAT"/>
</dbReference>
<comment type="subcellular location">
    <subcellularLocation>
        <location evidence="1">Nucleus</location>
        <location evidence="1">Nucleolus</location>
    </subcellularLocation>
</comment>
<dbReference type="SUPFAM" id="SSF48452">
    <property type="entry name" value="TPR-like"/>
    <property type="match status" value="2"/>
</dbReference>
<keyword evidence="4" id="KW-0677">Repeat</keyword>
<dbReference type="InterPro" id="IPR013949">
    <property type="entry name" value="Utp6"/>
</dbReference>
<dbReference type="Pfam" id="PF24892">
    <property type="entry name" value="UTP6_C"/>
    <property type="match status" value="1"/>
</dbReference>
<sequence length="666" mass="78347">MADQVQYRLERMLPELEALERKKIFTHEEIKSIIKKRTNHEYAMSRRIKQKIDFLRSIEYEINLEELRKKRIKRLGYNFDPKEKNLQYSGIKRIYSLFKRATTRFTGDLKLWLQYIDFAKKNDSNNILSGIFVQAIQYHPMNPSLWIMAASWEHEHNSNIAAARTLMQRAIRLMPENQLLWHEYFRLELIYIEKIKLRRRILGIAEQSDEQKDIEAMEVDAKEEDSIQLPALTGEDVDSWKEDRGESTKFKLSAEEAKSLEEANNPILKGLLSKIIYDNAIQAIPHHLEFREKFIDIYREFSNTEEHIEYVYETIRRDMSQVPTARAYLAKRHLFVPKPEQEKDEQTQYISVSDPAFIPALRRCVEEFEGALNDLTGSDMWELYINFILGWYSIVSEENLKLYLKKLAQRTFKACERKDLLSKTLYEKWTQFAMDQQDVEKAGNLIKAGLKAYPHSVPLWLNKVQLCKDDKDAQLVIYSQGLDSNPESLLLWTSYKDWINSQWEKKTLSVDEVNAIFSKACDKATMLLPSVAIETEERNAIKVLIQSGYAEWAAEAEGIDFARRTYKNILKNSYPTYEFVMKCLEIENKYGNAETGPMHVEPLFERLVTLKNEDKEEPYIAYLSYLYSQNKLQKANQVYNRACKEVSNKEAFDVKVKKLMSSQKKE</sequence>
<evidence type="ECO:0000259" key="6">
    <source>
        <dbReference type="Pfam" id="PF08640"/>
    </source>
</evidence>
<evidence type="ECO:0000313" key="8">
    <source>
        <dbReference type="EMBL" id="ORE06259.1"/>
    </source>
</evidence>
<keyword evidence="3" id="KW-0698">rRNA processing</keyword>
<dbReference type="VEuPathDB" id="FungiDB:BCV72DRAFT_207826"/>
<organism evidence="8">
    <name type="scientific">Rhizopus microsporus var. microsporus</name>
    <dbReference type="NCBI Taxonomy" id="86635"/>
    <lineage>
        <taxon>Eukaryota</taxon>
        <taxon>Fungi</taxon>
        <taxon>Fungi incertae sedis</taxon>
        <taxon>Mucoromycota</taxon>
        <taxon>Mucoromycotina</taxon>
        <taxon>Mucoromycetes</taxon>
        <taxon>Mucorales</taxon>
        <taxon>Mucorineae</taxon>
        <taxon>Rhizopodaceae</taxon>
        <taxon>Rhizopus</taxon>
    </lineage>
</organism>
<dbReference type="GO" id="GO:0000462">
    <property type="term" value="P:maturation of SSU-rRNA from tricistronic rRNA transcript (SSU-rRNA, 5.8S rRNA, LSU-rRNA)"/>
    <property type="evidence" value="ECO:0007669"/>
    <property type="project" value="InterPro"/>
</dbReference>
<proteinExistence type="inferred from homology"/>
<dbReference type="EMBL" id="KV921927">
    <property type="protein sequence ID" value="ORE06259.1"/>
    <property type="molecule type" value="Genomic_DNA"/>
</dbReference>
<evidence type="ECO:0000256" key="3">
    <source>
        <dbReference type="ARBA" id="ARBA00022552"/>
    </source>
</evidence>
<name>A0A1X0R2L0_RHIZD</name>
<dbReference type="GO" id="GO:0030515">
    <property type="term" value="F:snoRNA binding"/>
    <property type="evidence" value="ECO:0007669"/>
    <property type="project" value="InterPro"/>
</dbReference>
<comment type="similarity">
    <text evidence="2">Belongs to the UTP6 family.</text>
</comment>
<dbReference type="InterPro" id="IPR011990">
    <property type="entry name" value="TPR-like_helical_dom_sf"/>
</dbReference>
<evidence type="ECO:0000256" key="5">
    <source>
        <dbReference type="ARBA" id="ARBA00023242"/>
    </source>
</evidence>
<dbReference type="PANTHER" id="PTHR23271">
    <property type="entry name" value="HEPATOCELLULAR CARCINOMA-ASSOCIATED ANTIGEN 66"/>
    <property type="match status" value="1"/>
</dbReference>
<evidence type="ECO:0000256" key="4">
    <source>
        <dbReference type="ARBA" id="ARBA00022737"/>
    </source>
</evidence>
<dbReference type="Gene3D" id="1.25.40.10">
    <property type="entry name" value="Tetratricopeptide repeat domain"/>
    <property type="match status" value="3"/>
</dbReference>
<gene>
    <name evidence="8" type="ORF">BCV72DRAFT_207826</name>
</gene>
<dbReference type="PANTHER" id="PTHR23271:SF1">
    <property type="entry name" value="U3 SMALL NUCLEOLAR RNA-ASSOCIATED PROTEIN 6 HOMOLOG"/>
    <property type="match status" value="1"/>
</dbReference>